<feature type="transmembrane region" description="Helical" evidence="4">
    <location>
        <begin position="47"/>
        <end position="65"/>
    </location>
</feature>
<keyword evidence="3 4" id="KW-0472">Membrane</keyword>
<evidence type="ECO:0000256" key="1">
    <source>
        <dbReference type="ARBA" id="ARBA00022692"/>
    </source>
</evidence>
<gene>
    <name evidence="6" type="ORF">ACHMWK_23305</name>
</gene>
<evidence type="ECO:0000259" key="5">
    <source>
        <dbReference type="PROSITE" id="PS50850"/>
    </source>
</evidence>
<feature type="transmembrane region" description="Helical" evidence="4">
    <location>
        <begin position="218"/>
        <end position="238"/>
    </location>
</feature>
<feature type="transmembrane region" description="Helical" evidence="4">
    <location>
        <begin position="340"/>
        <end position="363"/>
    </location>
</feature>
<feature type="transmembrane region" description="Helical" evidence="4">
    <location>
        <begin position="12"/>
        <end position="35"/>
    </location>
</feature>
<feature type="transmembrane region" description="Helical" evidence="4">
    <location>
        <begin position="167"/>
        <end position="186"/>
    </location>
</feature>
<feature type="transmembrane region" description="Helical" evidence="4">
    <location>
        <begin position="77"/>
        <end position="95"/>
    </location>
</feature>
<dbReference type="PANTHER" id="PTHR23531:SF1">
    <property type="entry name" value="QUINOLENE RESISTANCE PROTEIN NORA"/>
    <property type="match status" value="1"/>
</dbReference>
<dbReference type="Gene3D" id="1.20.1250.20">
    <property type="entry name" value="MFS general substrate transporter like domains"/>
    <property type="match status" value="1"/>
</dbReference>
<feature type="transmembrane region" description="Helical" evidence="4">
    <location>
        <begin position="278"/>
        <end position="299"/>
    </location>
</feature>
<dbReference type="InterPro" id="IPR036259">
    <property type="entry name" value="MFS_trans_sf"/>
</dbReference>
<proteinExistence type="predicted"/>
<reference evidence="6 7" key="1">
    <citation type="submission" date="2024-10" db="EMBL/GenBank/DDBJ databases">
        <title>Aeromonas and Pseudomonas from the Cagarras Archipelago, Rio de Janeiro, Brazil.</title>
        <authorList>
            <person name="Canellas A.L.B."/>
            <person name="Laport M.S."/>
        </authorList>
    </citation>
    <scope>NUCLEOTIDE SEQUENCE [LARGE SCALE GENOMIC DNA]</scope>
    <source>
        <strain evidence="6 7">CPF-4</strain>
    </source>
</reference>
<feature type="transmembrane region" description="Helical" evidence="4">
    <location>
        <begin position="101"/>
        <end position="124"/>
    </location>
</feature>
<evidence type="ECO:0000256" key="3">
    <source>
        <dbReference type="ARBA" id="ARBA00023136"/>
    </source>
</evidence>
<dbReference type="SUPFAM" id="SSF103473">
    <property type="entry name" value="MFS general substrate transporter"/>
    <property type="match status" value="1"/>
</dbReference>
<evidence type="ECO:0000313" key="6">
    <source>
        <dbReference type="EMBL" id="MFH6568888.1"/>
    </source>
</evidence>
<evidence type="ECO:0000256" key="2">
    <source>
        <dbReference type="ARBA" id="ARBA00022989"/>
    </source>
</evidence>
<name>A0ABW7M4Q2_9PSED</name>
<sequence>MPSSPPSQAKGVFGLFCLASYLLSVSYGSTFLLAMMLRAHGGSESDAGTIISVAMLSTFMAVIFSGHLTDLFGAPKAIAAGALLLAAACLGFASVPGYGAAVLVFGLLLGLGWGVFYTLGPIVVAMLIEPAQRVKYFALLSGSMMSGIGTGPLLGRAAQGLGYPVESAFLVAALASLLGGLMFIAIGPKIKHQHSTSGPVTVCKITPRAAGLVLRSKAVFAIIMVGLGGAIFGGLSSFQTSYAALNQLDYSLFFLGFMGAAISCRLLIAGFIVKRDPYVMACLLTALIVVSVLILMFFVSSGITYLLAAVVLGVGYGLTYSVINGLAANEAPAGYTPQSLVLFSLAYFIGVFGFPWLAGQIIVNYGIPALLWIILAVAVCNWTITLGRLVWRRTTRLAPGCPVQHAGIR</sequence>
<dbReference type="PROSITE" id="PS50850">
    <property type="entry name" value="MFS"/>
    <property type="match status" value="1"/>
</dbReference>
<keyword evidence="1 4" id="KW-0812">Transmembrane</keyword>
<organism evidence="6 7">
    <name type="scientific">Pseudomonas kulmbachensis</name>
    <dbReference type="NCBI Taxonomy" id="3043408"/>
    <lineage>
        <taxon>Bacteria</taxon>
        <taxon>Pseudomonadati</taxon>
        <taxon>Pseudomonadota</taxon>
        <taxon>Gammaproteobacteria</taxon>
        <taxon>Pseudomonadales</taxon>
        <taxon>Pseudomonadaceae</taxon>
        <taxon>Pseudomonas</taxon>
    </lineage>
</organism>
<comment type="caution">
    <text evidence="6">The sequence shown here is derived from an EMBL/GenBank/DDBJ whole genome shotgun (WGS) entry which is preliminary data.</text>
</comment>
<keyword evidence="7" id="KW-1185">Reference proteome</keyword>
<evidence type="ECO:0000256" key="4">
    <source>
        <dbReference type="SAM" id="Phobius"/>
    </source>
</evidence>
<accession>A0ABW7M4Q2</accession>
<dbReference type="Pfam" id="PF07690">
    <property type="entry name" value="MFS_1"/>
    <property type="match status" value="1"/>
</dbReference>
<dbReference type="EMBL" id="JBINXB010000057">
    <property type="protein sequence ID" value="MFH6568888.1"/>
    <property type="molecule type" value="Genomic_DNA"/>
</dbReference>
<feature type="transmembrane region" description="Helical" evidence="4">
    <location>
        <begin position="305"/>
        <end position="328"/>
    </location>
</feature>
<dbReference type="RefSeq" id="WP_395247657.1">
    <property type="nucleotide sequence ID" value="NZ_JBINXA010000002.1"/>
</dbReference>
<protein>
    <submittedName>
        <fullName evidence="6">MFS transporter</fullName>
    </submittedName>
</protein>
<feature type="transmembrane region" description="Helical" evidence="4">
    <location>
        <begin position="136"/>
        <end position="155"/>
    </location>
</feature>
<dbReference type="PANTHER" id="PTHR23531">
    <property type="entry name" value="QUINOLENE RESISTANCE PROTEIN NORA"/>
    <property type="match status" value="1"/>
</dbReference>
<dbReference type="InterPro" id="IPR020846">
    <property type="entry name" value="MFS_dom"/>
</dbReference>
<dbReference type="Proteomes" id="UP001609821">
    <property type="component" value="Unassembled WGS sequence"/>
</dbReference>
<dbReference type="InterPro" id="IPR011701">
    <property type="entry name" value="MFS"/>
</dbReference>
<keyword evidence="2 4" id="KW-1133">Transmembrane helix</keyword>
<feature type="domain" description="Major facilitator superfamily (MFS) profile" evidence="5">
    <location>
        <begin position="1"/>
        <end position="393"/>
    </location>
</feature>
<dbReference type="InterPro" id="IPR052714">
    <property type="entry name" value="MFS_Exporter"/>
</dbReference>
<evidence type="ECO:0000313" key="7">
    <source>
        <dbReference type="Proteomes" id="UP001609821"/>
    </source>
</evidence>
<feature type="transmembrane region" description="Helical" evidence="4">
    <location>
        <begin position="369"/>
        <end position="391"/>
    </location>
</feature>
<feature type="transmembrane region" description="Helical" evidence="4">
    <location>
        <begin position="250"/>
        <end position="271"/>
    </location>
</feature>